<dbReference type="HOGENOM" id="CLU_014813_3_1_1"/>
<dbReference type="MEROPS" id="T03.025"/>
<keyword evidence="2" id="KW-1185">Reference proteome</keyword>
<dbReference type="VEuPathDB" id="FungiDB:MELLADRAFT_44118"/>
<evidence type="ECO:0000313" key="2">
    <source>
        <dbReference type="Proteomes" id="UP000001072"/>
    </source>
</evidence>
<dbReference type="GeneID" id="18928157"/>
<dbReference type="PANTHER" id="PTHR43881:SF1">
    <property type="entry name" value="GAMMA-GLUTAMYLTRANSPEPTIDASE (AFU_ORTHOLOGUE AFUA_4G13580)"/>
    <property type="match status" value="1"/>
</dbReference>
<protein>
    <recommendedName>
        <fullName evidence="3">Gamma-glutamyltranspeptidase</fullName>
    </recommendedName>
</protein>
<gene>
    <name evidence="1" type="ORF">MELLADRAFT_44118</name>
</gene>
<accession>F4RSF1</accession>
<dbReference type="RefSeq" id="XP_007412025.1">
    <property type="nucleotide sequence ID" value="XM_007411963.1"/>
</dbReference>
<sequence length="589" mass="63320">MNDLSSRIQWDRIEPAFNSDYAAFPSRRSVVFGTLGMIASPNPLASSAGIEILNKGGNAADAAVATAAVLNVVDPCNCGIGGDAFCLFFNSADQSLKGLNGSGRSPAALSLEKARELGISGREIPIKNINSVTVPGSCAAWVDTIKLFGSGRVSLAEVLQPAIRLADEGFPVSEIVSVEWQRSESLLKAASPNGHEMLLDGQRAPRTGEIMTNKTLAETFKTVAQHGRDGFYRGRISEEIVKLIKSKGGVMELSDLDSHTSTPVDPISYAYHAANQGGVTLHELPPNGQGLTALMALGILECLEESGVVDMGKMEHNSVEWLHTLIECMRLAFADTRAYVADPSKQDVPVKEMLDKEYLRSRSKLFDPTKAKANVSRGSPIKTQETVYFTTGDKDGNACSFIMSNYAGFGTGAIPAGCGFTLQNRGCNFTLDPKHPNCLEPGKRPYHTIIPAMVTRKNDLFLSFGVMGGFMQPQGHLQVLMNMLHRGFSVQSALDAPRFCISAAMPDATDDQADACDINGEIFLEEGIDQNVAKALTDMGHQVKIITGPKRGMFGRGQVIQKVVDKNTGRFVWASGSDPRADGQSIAQI</sequence>
<dbReference type="PRINTS" id="PR01210">
    <property type="entry name" value="GGTRANSPTASE"/>
</dbReference>
<dbReference type="EMBL" id="GL883117">
    <property type="protein sequence ID" value="EGG04586.1"/>
    <property type="molecule type" value="Genomic_DNA"/>
</dbReference>
<proteinExistence type="predicted"/>
<evidence type="ECO:0008006" key="3">
    <source>
        <dbReference type="Google" id="ProtNLM"/>
    </source>
</evidence>
<dbReference type="Gene3D" id="1.10.246.130">
    <property type="match status" value="1"/>
</dbReference>
<dbReference type="PANTHER" id="PTHR43881">
    <property type="entry name" value="GAMMA-GLUTAMYLTRANSPEPTIDASE (AFU_ORTHOLOGUE AFUA_4G13580)"/>
    <property type="match status" value="1"/>
</dbReference>
<dbReference type="KEGG" id="mlr:MELLADRAFT_44118"/>
<dbReference type="OrthoDB" id="2015213at2759"/>
<dbReference type="AlphaFoldDB" id="F4RSF1"/>
<dbReference type="InterPro" id="IPR043138">
    <property type="entry name" value="GGT_lsub"/>
</dbReference>
<name>F4RSF1_MELLP</name>
<dbReference type="InterPro" id="IPR029055">
    <property type="entry name" value="Ntn_hydrolases_N"/>
</dbReference>
<dbReference type="InParanoid" id="F4RSF1"/>
<dbReference type="InterPro" id="IPR043137">
    <property type="entry name" value="GGT_ssub_C"/>
</dbReference>
<reference evidence="2" key="1">
    <citation type="journal article" date="2011" name="Proc. Natl. Acad. Sci. U.S.A.">
        <title>Obligate biotrophy features unraveled by the genomic analysis of rust fungi.</title>
        <authorList>
            <person name="Duplessis S."/>
            <person name="Cuomo C.A."/>
            <person name="Lin Y.-C."/>
            <person name="Aerts A."/>
            <person name="Tisserant E."/>
            <person name="Veneault-Fourrey C."/>
            <person name="Joly D.L."/>
            <person name="Hacquard S."/>
            <person name="Amselem J."/>
            <person name="Cantarel B.L."/>
            <person name="Chiu R."/>
            <person name="Coutinho P.M."/>
            <person name="Feau N."/>
            <person name="Field M."/>
            <person name="Frey P."/>
            <person name="Gelhaye E."/>
            <person name="Goldberg J."/>
            <person name="Grabherr M.G."/>
            <person name="Kodira C.D."/>
            <person name="Kohler A."/>
            <person name="Kuees U."/>
            <person name="Lindquist E.A."/>
            <person name="Lucas S.M."/>
            <person name="Mago R."/>
            <person name="Mauceli E."/>
            <person name="Morin E."/>
            <person name="Murat C."/>
            <person name="Pangilinan J.L."/>
            <person name="Park R."/>
            <person name="Pearson M."/>
            <person name="Quesneville H."/>
            <person name="Rouhier N."/>
            <person name="Sakthikumar S."/>
            <person name="Salamov A.A."/>
            <person name="Schmutz J."/>
            <person name="Selles B."/>
            <person name="Shapiro H."/>
            <person name="Tanguay P."/>
            <person name="Tuskan G.A."/>
            <person name="Henrissat B."/>
            <person name="Van de Peer Y."/>
            <person name="Rouze P."/>
            <person name="Ellis J.G."/>
            <person name="Dodds P.N."/>
            <person name="Schein J.E."/>
            <person name="Zhong S."/>
            <person name="Hamelin R.C."/>
            <person name="Grigoriev I.V."/>
            <person name="Szabo L.J."/>
            <person name="Martin F."/>
        </authorList>
    </citation>
    <scope>NUCLEOTIDE SEQUENCE [LARGE SCALE GENOMIC DNA]</scope>
    <source>
        <strain evidence="2">98AG31 / pathotype 3-4-7</strain>
    </source>
</reference>
<dbReference type="Gene3D" id="3.60.20.40">
    <property type="match status" value="1"/>
</dbReference>
<dbReference type="Proteomes" id="UP000001072">
    <property type="component" value="Unassembled WGS sequence"/>
</dbReference>
<dbReference type="Pfam" id="PF01019">
    <property type="entry name" value="G_glu_transpept"/>
    <property type="match status" value="1"/>
</dbReference>
<dbReference type="STRING" id="747676.F4RSF1"/>
<dbReference type="InterPro" id="IPR052896">
    <property type="entry name" value="GGT-like_enzyme"/>
</dbReference>
<organism evidence="2">
    <name type="scientific">Melampsora larici-populina (strain 98AG31 / pathotype 3-4-7)</name>
    <name type="common">Poplar leaf rust fungus</name>
    <dbReference type="NCBI Taxonomy" id="747676"/>
    <lineage>
        <taxon>Eukaryota</taxon>
        <taxon>Fungi</taxon>
        <taxon>Dikarya</taxon>
        <taxon>Basidiomycota</taxon>
        <taxon>Pucciniomycotina</taxon>
        <taxon>Pucciniomycetes</taxon>
        <taxon>Pucciniales</taxon>
        <taxon>Melampsoraceae</taxon>
        <taxon>Melampsora</taxon>
    </lineage>
</organism>
<dbReference type="SUPFAM" id="SSF56235">
    <property type="entry name" value="N-terminal nucleophile aminohydrolases (Ntn hydrolases)"/>
    <property type="match status" value="1"/>
</dbReference>
<dbReference type="eggNOG" id="KOG2410">
    <property type="taxonomic scope" value="Eukaryota"/>
</dbReference>
<evidence type="ECO:0000313" key="1">
    <source>
        <dbReference type="EMBL" id="EGG04586.1"/>
    </source>
</evidence>